<keyword evidence="4" id="KW-0472">Membrane</keyword>
<dbReference type="SUPFAM" id="SSF50998">
    <property type="entry name" value="Quinoprotein alcohol dehydrogenase-like"/>
    <property type="match status" value="2"/>
</dbReference>
<organism evidence="5 6">
    <name type="scientific">Thecamonas trahens ATCC 50062</name>
    <dbReference type="NCBI Taxonomy" id="461836"/>
    <lineage>
        <taxon>Eukaryota</taxon>
        <taxon>Apusozoa</taxon>
        <taxon>Apusomonadida</taxon>
        <taxon>Apusomonadidae</taxon>
        <taxon>Thecamonas</taxon>
    </lineage>
</organism>
<dbReference type="GeneID" id="25565642"/>
<keyword evidence="6" id="KW-1185">Reference proteome</keyword>
<evidence type="ECO:0000256" key="2">
    <source>
        <dbReference type="ARBA" id="ARBA00022737"/>
    </source>
</evidence>
<dbReference type="SMART" id="SM00320">
    <property type="entry name" value="WD40"/>
    <property type="match status" value="4"/>
</dbReference>
<protein>
    <submittedName>
        <fullName evidence="5">Uncharacterized protein</fullName>
    </submittedName>
</protein>
<feature type="region of interest" description="Disordered" evidence="3">
    <location>
        <begin position="336"/>
        <end position="365"/>
    </location>
</feature>
<gene>
    <name evidence="5" type="ORF">AMSG_06496</name>
</gene>
<evidence type="ECO:0000313" key="6">
    <source>
        <dbReference type="Proteomes" id="UP000054408"/>
    </source>
</evidence>
<name>A0A0L0DG99_THETB</name>
<dbReference type="InterPro" id="IPR015943">
    <property type="entry name" value="WD40/YVTN_repeat-like_dom_sf"/>
</dbReference>
<feature type="compositionally biased region" description="Low complexity" evidence="3">
    <location>
        <begin position="340"/>
        <end position="365"/>
    </location>
</feature>
<evidence type="ECO:0000313" key="5">
    <source>
        <dbReference type="EMBL" id="KNC51146.1"/>
    </source>
</evidence>
<keyword evidence="1" id="KW-0853">WD repeat</keyword>
<dbReference type="STRING" id="461836.A0A0L0DG99"/>
<dbReference type="RefSeq" id="XP_013756348.1">
    <property type="nucleotide sequence ID" value="XM_013900894.1"/>
</dbReference>
<feature type="transmembrane region" description="Helical" evidence="4">
    <location>
        <begin position="966"/>
        <end position="984"/>
    </location>
</feature>
<keyword evidence="2" id="KW-0677">Repeat</keyword>
<accession>A0A0L0DG99</accession>
<dbReference type="AlphaFoldDB" id="A0A0L0DG99"/>
<dbReference type="OrthoDB" id="972532at2759"/>
<evidence type="ECO:0000256" key="4">
    <source>
        <dbReference type="SAM" id="Phobius"/>
    </source>
</evidence>
<feature type="transmembrane region" description="Helical" evidence="4">
    <location>
        <begin position="904"/>
        <end position="923"/>
    </location>
</feature>
<dbReference type="Gene3D" id="2.130.10.10">
    <property type="entry name" value="YVTN repeat-like/Quinoprotein amine dehydrogenase"/>
    <property type="match status" value="2"/>
</dbReference>
<dbReference type="InterPro" id="IPR011047">
    <property type="entry name" value="Quinoprotein_ADH-like_sf"/>
</dbReference>
<dbReference type="InterPro" id="IPR001680">
    <property type="entry name" value="WD40_rpt"/>
</dbReference>
<sequence>MAERKTTYVRPRLPSLAATDDIVFQAIDARVAAFHPTTGHELMLYEGAFVTMAADDDFLYTTNRHELQAWNLKTGLVVRTIEVLPEPQGGKTLRSLHVDSEARIAFVQAWGSDCRSVDDSAIYAFNMRTGKQVAKYVGGSLTVEMSASDESDEVREGMSCLAVSPTLVAAGCFDRNLYIFNRETAKRVHVLSGHGADIDAVGFVRDNSVVFSVCTADDDPLVRFFDVESGELIGAINEHPDLPYADVQNLVFTGENDEVVVCSCDSEIRVWHWPSETLLRIITLPSLEGMGRYELIEDMVLSLELHTLFVAINKYVLAFDIQGLFDVAGAASEMPARDASPVSDSSSSSGTSSFEHAAAVPPPSSGGVVRVAPPLLWSHTVLQDGMREYTNEEEFTALTMVASTLSPLGYVIIGNTNGHSPPRAIAPNTGEMLLTYVSSIGLPINVVAIDHDRGWLWIGGEERDVIAYAMHGSFPEMARLPMGASVSTLKLVPEADLLVASSSNSVVEKYVVWKLSTLEPLSQIIDDGDTDLYFNDDYTVLAESKELLLVGHDGVYRFDVGSGVNNSLVLSYPFHATDFVAPVVPTTHPEWVIAAGEGKILVFDFNSGERRFKLPVGHVKASGGYWRPESISQMVATKGYLIVAAKTIRMYSLERNLELTREIEVPGRASIGSMLVSPSTDRLYAEGKRSHRSIYAFRLSTGEKVRIYRGPHSVAWMQLAGEDKVLLGRDAKSNKLFVWDTDSDSPVAEFNDYHEGVNAVVEDRGTLYGVSTYIGFRSLSQWRRYGVVARGKCREESQITRIKDRYGSCCRFISSVIFMIISFLQLVGFAFTASIKWPDEYESVKKATQALLALGTTDIFDSFEVRFAVAAVLAGIFLCAFQVQEKFEKAKFMRPGSAVLKMGWLSFEFIMGLLASTAFLPVFQTLSGAFDCVSDPGDGRAKVADATANSPDTPTSLVCWSSGHTPMAIVGGALGLYFLSWRFASGESAASSRRSRSSLTRSTGATTP</sequence>
<evidence type="ECO:0000256" key="1">
    <source>
        <dbReference type="ARBA" id="ARBA00022574"/>
    </source>
</evidence>
<dbReference type="EMBL" id="GL349465">
    <property type="protein sequence ID" value="KNC51146.1"/>
    <property type="molecule type" value="Genomic_DNA"/>
</dbReference>
<dbReference type="InterPro" id="IPR050505">
    <property type="entry name" value="WDR55/POC1"/>
</dbReference>
<evidence type="ECO:0000256" key="3">
    <source>
        <dbReference type="SAM" id="MobiDB-lite"/>
    </source>
</evidence>
<keyword evidence="4" id="KW-0812">Transmembrane</keyword>
<dbReference type="Proteomes" id="UP000054408">
    <property type="component" value="Unassembled WGS sequence"/>
</dbReference>
<dbReference type="PANTHER" id="PTHR44019">
    <property type="entry name" value="WD REPEAT-CONTAINING PROTEIN 55"/>
    <property type="match status" value="1"/>
</dbReference>
<feature type="transmembrane region" description="Helical" evidence="4">
    <location>
        <begin position="812"/>
        <end position="835"/>
    </location>
</feature>
<feature type="transmembrane region" description="Helical" evidence="4">
    <location>
        <begin position="865"/>
        <end position="883"/>
    </location>
</feature>
<reference evidence="5 6" key="1">
    <citation type="submission" date="2010-05" db="EMBL/GenBank/DDBJ databases">
        <title>The Genome Sequence of Thecamonas trahens ATCC 50062.</title>
        <authorList>
            <consortium name="The Broad Institute Genome Sequencing Platform"/>
            <person name="Russ C."/>
            <person name="Cuomo C."/>
            <person name="Shea T."/>
            <person name="Young S.K."/>
            <person name="Zeng Q."/>
            <person name="Koehrsen M."/>
            <person name="Haas B."/>
            <person name="Borodovsky M."/>
            <person name="Guigo R."/>
            <person name="Alvarado L."/>
            <person name="Berlin A."/>
            <person name="Bochicchio J."/>
            <person name="Borenstein D."/>
            <person name="Chapman S."/>
            <person name="Chen Z."/>
            <person name="Freedman E."/>
            <person name="Gellesch M."/>
            <person name="Goldberg J."/>
            <person name="Griggs A."/>
            <person name="Gujja S."/>
            <person name="Heilman E."/>
            <person name="Heiman D."/>
            <person name="Hepburn T."/>
            <person name="Howarth C."/>
            <person name="Jen D."/>
            <person name="Larson L."/>
            <person name="Mehta T."/>
            <person name="Park D."/>
            <person name="Pearson M."/>
            <person name="Roberts A."/>
            <person name="Saif S."/>
            <person name="Shenoy N."/>
            <person name="Sisk P."/>
            <person name="Stolte C."/>
            <person name="Sykes S."/>
            <person name="Thomson T."/>
            <person name="Walk T."/>
            <person name="White J."/>
            <person name="Yandava C."/>
            <person name="Burger G."/>
            <person name="Gray M.W."/>
            <person name="Holland P.W.H."/>
            <person name="King N."/>
            <person name="Lang F.B.F."/>
            <person name="Roger A.J."/>
            <person name="Ruiz-Trillo I."/>
            <person name="Lander E."/>
            <person name="Nusbaum C."/>
        </authorList>
    </citation>
    <scope>NUCLEOTIDE SEQUENCE [LARGE SCALE GENOMIC DNA]</scope>
    <source>
        <strain evidence="5 6">ATCC 50062</strain>
    </source>
</reference>
<dbReference type="PANTHER" id="PTHR44019:SF8">
    <property type="entry name" value="POC1 CENTRIOLAR PROTEIN HOMOLOG"/>
    <property type="match status" value="1"/>
</dbReference>
<proteinExistence type="predicted"/>
<keyword evidence="4" id="KW-1133">Transmembrane helix</keyword>